<dbReference type="GO" id="GO:0005506">
    <property type="term" value="F:iron ion binding"/>
    <property type="evidence" value="ECO:0007669"/>
    <property type="project" value="InterPro"/>
</dbReference>
<feature type="binding site" description="axial binding residue" evidence="9">
    <location>
        <position position="369"/>
    </location>
    <ligand>
        <name>heme</name>
        <dbReference type="ChEBI" id="CHEBI:30413"/>
    </ligand>
    <ligandPart>
        <name>Fe</name>
        <dbReference type="ChEBI" id="CHEBI:18248"/>
    </ligandPart>
</feature>
<dbReference type="Pfam" id="PF00067">
    <property type="entry name" value="p450"/>
    <property type="match status" value="1"/>
</dbReference>
<gene>
    <name evidence="10" type="ORF">BDN70DRAFT_995187</name>
</gene>
<dbReference type="Gene3D" id="1.10.630.10">
    <property type="entry name" value="Cytochrome P450"/>
    <property type="match status" value="1"/>
</dbReference>
<evidence type="ECO:0000256" key="9">
    <source>
        <dbReference type="PIRSR" id="PIRSR602401-1"/>
    </source>
</evidence>
<evidence type="ECO:0000256" key="7">
    <source>
        <dbReference type="ARBA" id="ARBA00023004"/>
    </source>
</evidence>
<sequence length="446" mass="50730">MFDFPERDFAMHYHNWGKKYNSDILHASALGSHVFILNSLEDAEELLERGASNYSDRIELPILKLLGYDTNMAFMHHGTTWRQHRKVAQKNFRLDTMSAHHPIQSRRIHLMLKGLLDDPDRAFTHHEVLSVSIPLELMYGYDVRSLDDPFITQARKAIELSRNFFNPAPTLINFIPALGKIPPWVPGATTQKVAEQVRKIVHNMETEPMEMVKKAMNDGTANPSVFSEFLEAKHSRAGLENEEDIVRQVALTIYSGASDTIICALGSLLYLLATRPDIQKKGQEEIDRVVGMDRLPEFSDRESLPEDDTYKGYYIPKGSTIFPNIWAMARDENLFPEPNEFKPKRFIDEHGQLIPDSHVLTYGFGRRICIGRYSASSTLWFTIASLLACFDIGKAKDDQGNDVEISDDFLYDTIVSVKTPFKCAITPPSQAVRRLVEEAVTAEKLH</sequence>
<comment type="cofactor">
    <cofactor evidence="1 9">
        <name>heme</name>
        <dbReference type="ChEBI" id="CHEBI:30413"/>
    </cofactor>
</comment>
<evidence type="ECO:0000256" key="3">
    <source>
        <dbReference type="ARBA" id="ARBA00010617"/>
    </source>
</evidence>
<name>A0A9P5YWT9_9AGAR</name>
<evidence type="ECO:0000313" key="10">
    <source>
        <dbReference type="EMBL" id="KAF9477132.1"/>
    </source>
</evidence>
<evidence type="ECO:0000256" key="8">
    <source>
        <dbReference type="ARBA" id="ARBA00023033"/>
    </source>
</evidence>
<comment type="pathway">
    <text evidence="2">Secondary metabolite biosynthesis.</text>
</comment>
<accession>A0A9P5YWT9</accession>
<evidence type="ECO:0000256" key="1">
    <source>
        <dbReference type="ARBA" id="ARBA00001971"/>
    </source>
</evidence>
<protein>
    <submittedName>
        <fullName evidence="10">Cytochrome P450</fullName>
    </submittedName>
</protein>
<keyword evidence="8" id="KW-0503">Monooxygenase</keyword>
<organism evidence="10 11">
    <name type="scientific">Pholiota conissans</name>
    <dbReference type="NCBI Taxonomy" id="109636"/>
    <lineage>
        <taxon>Eukaryota</taxon>
        <taxon>Fungi</taxon>
        <taxon>Dikarya</taxon>
        <taxon>Basidiomycota</taxon>
        <taxon>Agaricomycotina</taxon>
        <taxon>Agaricomycetes</taxon>
        <taxon>Agaricomycetidae</taxon>
        <taxon>Agaricales</taxon>
        <taxon>Agaricineae</taxon>
        <taxon>Strophariaceae</taxon>
        <taxon>Pholiota</taxon>
    </lineage>
</organism>
<dbReference type="EMBL" id="MU155271">
    <property type="protein sequence ID" value="KAF9477132.1"/>
    <property type="molecule type" value="Genomic_DNA"/>
</dbReference>
<comment type="caution">
    <text evidence="10">The sequence shown here is derived from an EMBL/GenBank/DDBJ whole genome shotgun (WGS) entry which is preliminary data.</text>
</comment>
<reference evidence="10" key="1">
    <citation type="submission" date="2020-11" db="EMBL/GenBank/DDBJ databases">
        <authorList>
            <consortium name="DOE Joint Genome Institute"/>
            <person name="Ahrendt S."/>
            <person name="Riley R."/>
            <person name="Andreopoulos W."/>
            <person name="Labutti K."/>
            <person name="Pangilinan J."/>
            <person name="Ruiz-Duenas F.J."/>
            <person name="Barrasa J.M."/>
            <person name="Sanchez-Garcia M."/>
            <person name="Camarero S."/>
            <person name="Miyauchi S."/>
            <person name="Serrano A."/>
            <person name="Linde D."/>
            <person name="Babiker R."/>
            <person name="Drula E."/>
            <person name="Ayuso-Fernandez I."/>
            <person name="Pacheco R."/>
            <person name="Padilla G."/>
            <person name="Ferreira P."/>
            <person name="Barriuso J."/>
            <person name="Kellner H."/>
            <person name="Castanera R."/>
            <person name="Alfaro M."/>
            <person name="Ramirez L."/>
            <person name="Pisabarro A.G."/>
            <person name="Kuo A."/>
            <person name="Tritt A."/>
            <person name="Lipzen A."/>
            <person name="He G."/>
            <person name="Yan M."/>
            <person name="Ng V."/>
            <person name="Cullen D."/>
            <person name="Martin F."/>
            <person name="Rosso M.-N."/>
            <person name="Henrissat B."/>
            <person name="Hibbett D."/>
            <person name="Martinez A.T."/>
            <person name="Grigoriev I.V."/>
        </authorList>
    </citation>
    <scope>NUCLEOTIDE SEQUENCE</scope>
    <source>
        <strain evidence="10">CIRM-BRFM 674</strain>
    </source>
</reference>
<dbReference type="GO" id="GO:0020037">
    <property type="term" value="F:heme binding"/>
    <property type="evidence" value="ECO:0007669"/>
    <property type="project" value="InterPro"/>
</dbReference>
<dbReference type="GO" id="GO:0016705">
    <property type="term" value="F:oxidoreductase activity, acting on paired donors, with incorporation or reduction of molecular oxygen"/>
    <property type="evidence" value="ECO:0007669"/>
    <property type="project" value="InterPro"/>
</dbReference>
<evidence type="ECO:0000313" key="11">
    <source>
        <dbReference type="Proteomes" id="UP000807469"/>
    </source>
</evidence>
<evidence type="ECO:0000256" key="2">
    <source>
        <dbReference type="ARBA" id="ARBA00005179"/>
    </source>
</evidence>
<dbReference type="InterPro" id="IPR036396">
    <property type="entry name" value="Cyt_P450_sf"/>
</dbReference>
<dbReference type="InterPro" id="IPR050364">
    <property type="entry name" value="Cytochrome_P450_fung"/>
</dbReference>
<dbReference type="GO" id="GO:0004497">
    <property type="term" value="F:monooxygenase activity"/>
    <property type="evidence" value="ECO:0007669"/>
    <property type="project" value="UniProtKB-KW"/>
</dbReference>
<evidence type="ECO:0000256" key="6">
    <source>
        <dbReference type="ARBA" id="ARBA00023002"/>
    </source>
</evidence>
<keyword evidence="4 9" id="KW-0349">Heme</keyword>
<dbReference type="PRINTS" id="PR00463">
    <property type="entry name" value="EP450I"/>
</dbReference>
<keyword evidence="7 9" id="KW-0408">Iron</keyword>
<evidence type="ECO:0000256" key="5">
    <source>
        <dbReference type="ARBA" id="ARBA00022723"/>
    </source>
</evidence>
<comment type="similarity">
    <text evidence="3">Belongs to the cytochrome P450 family.</text>
</comment>
<dbReference type="AlphaFoldDB" id="A0A9P5YWT9"/>
<keyword evidence="5 9" id="KW-0479">Metal-binding</keyword>
<keyword evidence="6" id="KW-0560">Oxidoreductase</keyword>
<dbReference type="PANTHER" id="PTHR46300:SF7">
    <property type="entry name" value="P450, PUTATIVE (EUROFUNG)-RELATED"/>
    <property type="match status" value="1"/>
</dbReference>
<dbReference type="CDD" id="cd11065">
    <property type="entry name" value="CYP64-like"/>
    <property type="match status" value="1"/>
</dbReference>
<dbReference type="InterPro" id="IPR002401">
    <property type="entry name" value="Cyt_P450_E_grp-I"/>
</dbReference>
<proteinExistence type="inferred from homology"/>
<dbReference type="SUPFAM" id="SSF48264">
    <property type="entry name" value="Cytochrome P450"/>
    <property type="match status" value="1"/>
</dbReference>
<dbReference type="OrthoDB" id="3934656at2759"/>
<keyword evidence="11" id="KW-1185">Reference proteome</keyword>
<dbReference type="Proteomes" id="UP000807469">
    <property type="component" value="Unassembled WGS sequence"/>
</dbReference>
<dbReference type="PANTHER" id="PTHR46300">
    <property type="entry name" value="P450, PUTATIVE (EUROFUNG)-RELATED-RELATED"/>
    <property type="match status" value="1"/>
</dbReference>
<evidence type="ECO:0000256" key="4">
    <source>
        <dbReference type="ARBA" id="ARBA00022617"/>
    </source>
</evidence>
<dbReference type="InterPro" id="IPR001128">
    <property type="entry name" value="Cyt_P450"/>
</dbReference>